<protein>
    <submittedName>
        <fullName evidence="1">Uncharacterized protein</fullName>
    </submittedName>
</protein>
<organism evidence="1">
    <name type="scientific">Rhizophora mucronata</name>
    <name type="common">Asiatic mangrove</name>
    <dbReference type="NCBI Taxonomy" id="61149"/>
    <lineage>
        <taxon>Eukaryota</taxon>
        <taxon>Viridiplantae</taxon>
        <taxon>Streptophyta</taxon>
        <taxon>Embryophyta</taxon>
        <taxon>Tracheophyta</taxon>
        <taxon>Spermatophyta</taxon>
        <taxon>Magnoliopsida</taxon>
        <taxon>eudicotyledons</taxon>
        <taxon>Gunneridae</taxon>
        <taxon>Pentapetalae</taxon>
        <taxon>rosids</taxon>
        <taxon>fabids</taxon>
        <taxon>Malpighiales</taxon>
        <taxon>Rhizophoraceae</taxon>
        <taxon>Rhizophora</taxon>
    </lineage>
</organism>
<proteinExistence type="predicted"/>
<dbReference type="EMBL" id="GGEC01069872">
    <property type="protein sequence ID" value="MBX50356.1"/>
    <property type="molecule type" value="Transcribed_RNA"/>
</dbReference>
<dbReference type="AlphaFoldDB" id="A0A2P2P6G9"/>
<sequence>MWPVFTVLSRLSNLTLLIEQLANLLN</sequence>
<name>A0A2P2P6G9_RHIMU</name>
<evidence type="ECO:0000313" key="1">
    <source>
        <dbReference type="EMBL" id="MBX50356.1"/>
    </source>
</evidence>
<reference evidence="1" key="1">
    <citation type="submission" date="2018-02" db="EMBL/GenBank/DDBJ databases">
        <title>Rhizophora mucronata_Transcriptome.</title>
        <authorList>
            <person name="Meera S.P."/>
            <person name="Sreeshan A."/>
            <person name="Augustine A."/>
        </authorList>
    </citation>
    <scope>NUCLEOTIDE SEQUENCE</scope>
    <source>
        <tissue evidence="1">Leaf</tissue>
    </source>
</reference>
<accession>A0A2P2P6G9</accession>